<evidence type="ECO:0000256" key="7">
    <source>
        <dbReference type="ARBA" id="ARBA00022833"/>
    </source>
</evidence>
<evidence type="ECO:0000256" key="2">
    <source>
        <dbReference type="ARBA" id="ARBA00022723"/>
    </source>
</evidence>
<evidence type="ECO:0000256" key="6">
    <source>
        <dbReference type="ARBA" id="ARBA00022806"/>
    </source>
</evidence>
<dbReference type="GO" id="GO:0005524">
    <property type="term" value="F:ATP binding"/>
    <property type="evidence" value="ECO:0007669"/>
    <property type="project" value="UniProtKB-KW"/>
</dbReference>
<dbReference type="GO" id="GO:0016787">
    <property type="term" value="F:hydrolase activity"/>
    <property type="evidence" value="ECO:0007669"/>
    <property type="project" value="UniProtKB-KW"/>
</dbReference>
<dbReference type="Pfam" id="PF00271">
    <property type="entry name" value="Helicase_C"/>
    <property type="match status" value="1"/>
</dbReference>
<dbReference type="InterPro" id="IPR000330">
    <property type="entry name" value="SNF2_N"/>
</dbReference>
<dbReference type="InterPro" id="IPR049730">
    <property type="entry name" value="SNF2/RAD54-like_C"/>
</dbReference>
<evidence type="ECO:0000256" key="9">
    <source>
        <dbReference type="PROSITE-ProRule" id="PRU00175"/>
    </source>
</evidence>
<dbReference type="Proteomes" id="UP001305414">
    <property type="component" value="Unassembled WGS sequence"/>
</dbReference>
<feature type="compositionally biased region" description="Low complexity" evidence="10">
    <location>
        <begin position="112"/>
        <end position="121"/>
    </location>
</feature>
<dbReference type="GO" id="GO:0005634">
    <property type="term" value="C:nucleus"/>
    <property type="evidence" value="ECO:0007669"/>
    <property type="project" value="TreeGrafter"/>
</dbReference>
<dbReference type="GO" id="GO:0008094">
    <property type="term" value="F:ATP-dependent activity, acting on DNA"/>
    <property type="evidence" value="ECO:0007669"/>
    <property type="project" value="TreeGrafter"/>
</dbReference>
<feature type="compositionally biased region" description="Basic residues" evidence="10">
    <location>
        <begin position="310"/>
        <end position="326"/>
    </location>
</feature>
<dbReference type="SMART" id="SM00487">
    <property type="entry name" value="DEXDc"/>
    <property type="match status" value="1"/>
</dbReference>
<dbReference type="CDD" id="cd18793">
    <property type="entry name" value="SF2_C_SNF"/>
    <property type="match status" value="1"/>
</dbReference>
<gene>
    <name evidence="14" type="ORF">RRF57_001808</name>
</gene>
<evidence type="ECO:0000313" key="14">
    <source>
        <dbReference type="EMBL" id="KAK5626093.1"/>
    </source>
</evidence>
<dbReference type="GO" id="GO:0004386">
    <property type="term" value="F:helicase activity"/>
    <property type="evidence" value="ECO:0007669"/>
    <property type="project" value="UniProtKB-KW"/>
</dbReference>
<evidence type="ECO:0000259" key="13">
    <source>
        <dbReference type="PROSITE" id="PS51194"/>
    </source>
</evidence>
<keyword evidence="6" id="KW-0347">Helicase</keyword>
<sequence>MEHQKLVERATTVNTPESAESQHSDSSRVPDNNMTLATSQSIEISTVSDALSSVTTGPGEASCSKSQMEVNRCNDEIDPVSPALGSEGCTHTPRTHGMTRSVIPENTDTHHTQSSQTSDSDSSQHLERTTRTVDGLPDSHSYESFSIYSTMPSEIDSRSYPEEESLFVSETDEMDPSRPSQSQASEDSGEALLGPVMEFMGQYTPQWHRKNGHTEPSTFQAGNSSNKRFSPSPNRPLNTKGVAKDSDSTVPSTLESTREPEVEEIAVKKMGPRSKTAREWFGKKYSQQELLRVTDAKRKRDAVTDDAGTSHHKRQKQRKSVTKKGSNKNSGKNGKSMQVMHAMFESLRSNPIEARIAHGDLPEADPIKANTKADQLEQLLRALPQNANERSVSKDKRTLQEATCSFGYNNCAARDGKWLVKGMKTTLHPHQVIGASWMLDREFGIDGPRGGILADEMGMGKTLETIACIVSNQPSDDDLKIYYPTTLVVAPATAIEQWESEIKTHVSEDYIQGILHYKESKKLPIVALKNMDIILVSYQELCRQLPSKKFIARLEEECQESPDLFDEKYNERLGALFKINFWRIVLDESHNIKNNNSQTCQQLIGRYRWALSGTPITNSIDEIYPYLKFLKAEVPDEMKAFRAIFLNTEDSTAMERLQRMIRPIMLRRTMKDTFMGRPLYEIPKPHYDVKVVKLTKEERIIYSTVERRFRDIINELLESGGLEHLNLYLVLLLRLRQGVTHPFLLETTMKKVLTQEDLRDIQSRIRDMGVQQPIFKRIGEWCAQRWTSLTAGGNDKDPGIAFGNSQFGYGFNMNKQMTIALEAHQEDVCRICYQEPVDPQIGQCKHAFCAKCLSDHIKDEYQNGRIVPKCFECNKPLVDYEPLLPSDAEGSDKEDMTNTASGITIFRRRLGRDIFKKHPKLRKSQSMFLRQSDKAYPESVLASAKTTAVKATILEWQSQAPEDKIIVFMEFKMTGAILGRMLEAESIPFLYFFGDMDSTAKDQAIRAFREKNEIKVMIASIHCGSVALNMTIANRVIMVDLWWNLAIELQAFGRVFRIGQAKETHFRRIVADNTIDNRLVALQEEKEENISKIMESGGKRKLSLRETLSLFGRVEESDGGNLQVLSDVEEGADSIDTERGWDEDEEEESDNVDEPDETWDI</sequence>
<dbReference type="PROSITE" id="PS50089">
    <property type="entry name" value="ZF_RING_2"/>
    <property type="match status" value="1"/>
</dbReference>
<dbReference type="InterPro" id="IPR038718">
    <property type="entry name" value="SNF2-like_sf"/>
</dbReference>
<dbReference type="PROSITE" id="PS00518">
    <property type="entry name" value="ZF_RING_1"/>
    <property type="match status" value="1"/>
</dbReference>
<dbReference type="InterPro" id="IPR001841">
    <property type="entry name" value="Znf_RING"/>
</dbReference>
<organism evidence="14 15">
    <name type="scientific">Xylaria bambusicola</name>
    <dbReference type="NCBI Taxonomy" id="326684"/>
    <lineage>
        <taxon>Eukaryota</taxon>
        <taxon>Fungi</taxon>
        <taxon>Dikarya</taxon>
        <taxon>Ascomycota</taxon>
        <taxon>Pezizomycotina</taxon>
        <taxon>Sordariomycetes</taxon>
        <taxon>Xylariomycetidae</taxon>
        <taxon>Xylariales</taxon>
        <taxon>Xylariaceae</taxon>
        <taxon>Xylaria</taxon>
    </lineage>
</organism>
<feature type="compositionally biased region" description="Low complexity" evidence="10">
    <location>
        <begin position="327"/>
        <end position="336"/>
    </location>
</feature>
<feature type="region of interest" description="Disordered" evidence="10">
    <location>
        <begin position="1121"/>
        <end position="1161"/>
    </location>
</feature>
<keyword evidence="8" id="KW-0067">ATP-binding</keyword>
<dbReference type="InterPro" id="IPR013083">
    <property type="entry name" value="Znf_RING/FYVE/PHD"/>
</dbReference>
<dbReference type="InterPro" id="IPR001650">
    <property type="entry name" value="Helicase_C-like"/>
</dbReference>
<feature type="region of interest" description="Disordered" evidence="10">
    <location>
        <begin position="84"/>
        <end position="190"/>
    </location>
</feature>
<keyword evidence="7" id="KW-0862">Zinc</keyword>
<dbReference type="SUPFAM" id="SSF52540">
    <property type="entry name" value="P-loop containing nucleoside triphosphate hydrolases"/>
    <property type="match status" value="2"/>
</dbReference>
<feature type="domain" description="RING-type" evidence="11">
    <location>
        <begin position="829"/>
        <end position="874"/>
    </location>
</feature>
<feature type="compositionally biased region" description="Acidic residues" evidence="10">
    <location>
        <begin position="162"/>
        <end position="174"/>
    </location>
</feature>
<feature type="compositionally biased region" description="Polar residues" evidence="10">
    <location>
        <begin position="142"/>
        <end position="152"/>
    </location>
</feature>
<dbReference type="PANTHER" id="PTHR45626">
    <property type="entry name" value="TRANSCRIPTION TERMINATION FACTOR 2-RELATED"/>
    <property type="match status" value="1"/>
</dbReference>
<feature type="compositionally biased region" description="Basic and acidic residues" evidence="10">
    <location>
        <begin position="122"/>
        <end position="131"/>
    </location>
</feature>
<keyword evidence="2" id="KW-0479">Metal-binding</keyword>
<dbReference type="PROSITE" id="PS51192">
    <property type="entry name" value="HELICASE_ATP_BIND_1"/>
    <property type="match status" value="1"/>
</dbReference>
<feature type="domain" description="Helicase ATP-binding" evidence="12">
    <location>
        <begin position="442"/>
        <end position="633"/>
    </location>
</feature>
<evidence type="ECO:0000256" key="3">
    <source>
        <dbReference type="ARBA" id="ARBA00022741"/>
    </source>
</evidence>
<keyword evidence="4 9" id="KW-0863">Zinc-finger</keyword>
<dbReference type="CDD" id="cd18008">
    <property type="entry name" value="DEXDc_SHPRH-like"/>
    <property type="match status" value="1"/>
</dbReference>
<evidence type="ECO:0000256" key="10">
    <source>
        <dbReference type="SAM" id="MobiDB-lite"/>
    </source>
</evidence>
<protein>
    <submittedName>
        <fullName evidence="14">Uncharacterized protein</fullName>
    </submittedName>
</protein>
<dbReference type="Pfam" id="PF00097">
    <property type="entry name" value="zf-C3HC4"/>
    <property type="match status" value="1"/>
</dbReference>
<proteinExistence type="inferred from homology"/>
<comment type="caution">
    <text evidence="14">The sequence shown here is derived from an EMBL/GenBank/DDBJ whole genome shotgun (WGS) entry which is preliminary data.</text>
</comment>
<dbReference type="GO" id="GO:0006281">
    <property type="term" value="P:DNA repair"/>
    <property type="evidence" value="ECO:0007669"/>
    <property type="project" value="TreeGrafter"/>
</dbReference>
<keyword evidence="3" id="KW-0547">Nucleotide-binding</keyword>
<feature type="region of interest" description="Disordered" evidence="10">
    <location>
        <begin position="1"/>
        <end position="67"/>
    </location>
</feature>
<feature type="compositionally biased region" description="Polar residues" evidence="10">
    <location>
        <begin position="214"/>
        <end position="237"/>
    </location>
</feature>
<dbReference type="SMART" id="SM00184">
    <property type="entry name" value="RING"/>
    <property type="match status" value="1"/>
</dbReference>
<dbReference type="InterPro" id="IPR014001">
    <property type="entry name" value="Helicase_ATP-bd"/>
</dbReference>
<name>A0AAN7Z3X1_9PEZI</name>
<feature type="region of interest" description="Disordered" evidence="10">
    <location>
        <begin position="206"/>
        <end position="280"/>
    </location>
</feature>
<dbReference type="PROSITE" id="PS51194">
    <property type="entry name" value="HELICASE_CTER"/>
    <property type="match status" value="1"/>
</dbReference>
<dbReference type="GO" id="GO:0008270">
    <property type="term" value="F:zinc ion binding"/>
    <property type="evidence" value="ECO:0007669"/>
    <property type="project" value="UniProtKB-KW"/>
</dbReference>
<evidence type="ECO:0000259" key="11">
    <source>
        <dbReference type="PROSITE" id="PS50089"/>
    </source>
</evidence>
<dbReference type="Gene3D" id="3.40.50.10810">
    <property type="entry name" value="Tandem AAA-ATPase domain"/>
    <property type="match status" value="1"/>
</dbReference>
<dbReference type="Pfam" id="PF00176">
    <property type="entry name" value="SNF2-rel_dom"/>
    <property type="match status" value="1"/>
</dbReference>
<evidence type="ECO:0000256" key="1">
    <source>
        <dbReference type="ARBA" id="ARBA00007025"/>
    </source>
</evidence>
<feature type="domain" description="Helicase C-terminal" evidence="13">
    <location>
        <begin position="948"/>
        <end position="1098"/>
    </location>
</feature>
<comment type="similarity">
    <text evidence="1">Belongs to the SNF2/RAD54 helicase family.</text>
</comment>
<dbReference type="InterPro" id="IPR027417">
    <property type="entry name" value="P-loop_NTPase"/>
</dbReference>
<reference evidence="14 15" key="1">
    <citation type="submission" date="2023-10" db="EMBL/GenBank/DDBJ databases">
        <title>Draft genome sequence of Xylaria bambusicola isolate GMP-LS, the root and basal stem rot pathogen of sugarcane in Indonesia.</title>
        <authorList>
            <person name="Selvaraj P."/>
            <person name="Muralishankar V."/>
            <person name="Muruganantham S."/>
            <person name="Sp S."/>
            <person name="Haryani S."/>
            <person name="Lau K.J.X."/>
            <person name="Naqvi N.I."/>
        </authorList>
    </citation>
    <scope>NUCLEOTIDE SEQUENCE [LARGE SCALE GENOMIC DNA]</scope>
    <source>
        <strain evidence="14">GMP-LS</strain>
    </source>
</reference>
<dbReference type="Gene3D" id="3.30.40.10">
    <property type="entry name" value="Zinc/RING finger domain, C3HC4 (zinc finger)"/>
    <property type="match status" value="1"/>
</dbReference>
<dbReference type="InterPro" id="IPR018957">
    <property type="entry name" value="Znf_C3HC4_RING-type"/>
</dbReference>
<evidence type="ECO:0000256" key="8">
    <source>
        <dbReference type="ARBA" id="ARBA00022840"/>
    </source>
</evidence>
<dbReference type="InterPro" id="IPR017907">
    <property type="entry name" value="Znf_RING_CS"/>
</dbReference>
<dbReference type="InterPro" id="IPR050628">
    <property type="entry name" value="SNF2_RAD54_helicase_TF"/>
</dbReference>
<accession>A0AAN7Z3X1</accession>
<evidence type="ECO:0000256" key="4">
    <source>
        <dbReference type="ARBA" id="ARBA00022771"/>
    </source>
</evidence>
<keyword evidence="5" id="KW-0378">Hydrolase</keyword>
<evidence type="ECO:0000313" key="15">
    <source>
        <dbReference type="Proteomes" id="UP001305414"/>
    </source>
</evidence>
<feature type="region of interest" description="Disordered" evidence="10">
    <location>
        <begin position="296"/>
        <end position="336"/>
    </location>
</feature>
<dbReference type="SUPFAM" id="SSF57850">
    <property type="entry name" value="RING/U-box"/>
    <property type="match status" value="1"/>
</dbReference>
<feature type="compositionally biased region" description="Polar residues" evidence="10">
    <location>
        <begin position="29"/>
        <end position="56"/>
    </location>
</feature>
<dbReference type="Gene3D" id="3.40.50.300">
    <property type="entry name" value="P-loop containing nucleotide triphosphate hydrolases"/>
    <property type="match status" value="1"/>
</dbReference>
<evidence type="ECO:0000256" key="5">
    <source>
        <dbReference type="ARBA" id="ARBA00022801"/>
    </source>
</evidence>
<keyword evidence="15" id="KW-1185">Reference proteome</keyword>
<feature type="compositionally biased region" description="Acidic residues" evidence="10">
    <location>
        <begin position="1127"/>
        <end position="1161"/>
    </location>
</feature>
<dbReference type="AlphaFoldDB" id="A0AAN7Z3X1"/>
<evidence type="ECO:0000259" key="12">
    <source>
        <dbReference type="PROSITE" id="PS51192"/>
    </source>
</evidence>
<dbReference type="EMBL" id="JAWHQM010000003">
    <property type="protein sequence ID" value="KAK5626093.1"/>
    <property type="molecule type" value="Genomic_DNA"/>
</dbReference>
<dbReference type="PANTHER" id="PTHR45626:SF17">
    <property type="entry name" value="HELICASE-LIKE TRANSCRIPTION FACTOR"/>
    <property type="match status" value="1"/>
</dbReference>
<dbReference type="SMART" id="SM00490">
    <property type="entry name" value="HELICc"/>
    <property type="match status" value="1"/>
</dbReference>